<comment type="caution">
    <text evidence="1">The sequence shown here is derived from an EMBL/GenBank/DDBJ whole genome shotgun (WGS) entry which is preliminary data.</text>
</comment>
<sequence>MNQSIKVRNINCRKFNPILIFELIPFIIGSHIYNKNLFFSILCGQPPSLTFWDKQPQKFSVLFLSVRLNFYK</sequence>
<dbReference type="AlphaFoldDB" id="A0A3M7QHL9"/>
<gene>
    <name evidence="1" type="ORF">BpHYR1_002713</name>
</gene>
<name>A0A3M7QHL9_BRAPC</name>
<dbReference type="EMBL" id="REGN01006122">
    <property type="protein sequence ID" value="RNA10752.1"/>
    <property type="molecule type" value="Genomic_DNA"/>
</dbReference>
<evidence type="ECO:0000313" key="2">
    <source>
        <dbReference type="Proteomes" id="UP000276133"/>
    </source>
</evidence>
<accession>A0A3M7QHL9</accession>
<proteinExistence type="predicted"/>
<dbReference type="Proteomes" id="UP000276133">
    <property type="component" value="Unassembled WGS sequence"/>
</dbReference>
<evidence type="ECO:0000313" key="1">
    <source>
        <dbReference type="EMBL" id="RNA10752.1"/>
    </source>
</evidence>
<protein>
    <submittedName>
        <fullName evidence="1">Uncharacterized protein</fullName>
    </submittedName>
</protein>
<keyword evidence="2" id="KW-1185">Reference proteome</keyword>
<reference evidence="1 2" key="1">
    <citation type="journal article" date="2018" name="Sci. Rep.">
        <title>Genomic signatures of local adaptation to the degree of environmental predictability in rotifers.</title>
        <authorList>
            <person name="Franch-Gras L."/>
            <person name="Hahn C."/>
            <person name="Garcia-Roger E.M."/>
            <person name="Carmona M.J."/>
            <person name="Serra M."/>
            <person name="Gomez A."/>
        </authorList>
    </citation>
    <scope>NUCLEOTIDE SEQUENCE [LARGE SCALE GENOMIC DNA]</scope>
    <source>
        <strain evidence="1">HYR1</strain>
    </source>
</reference>
<organism evidence="1 2">
    <name type="scientific">Brachionus plicatilis</name>
    <name type="common">Marine rotifer</name>
    <name type="synonym">Brachionus muelleri</name>
    <dbReference type="NCBI Taxonomy" id="10195"/>
    <lineage>
        <taxon>Eukaryota</taxon>
        <taxon>Metazoa</taxon>
        <taxon>Spiralia</taxon>
        <taxon>Gnathifera</taxon>
        <taxon>Rotifera</taxon>
        <taxon>Eurotatoria</taxon>
        <taxon>Monogononta</taxon>
        <taxon>Pseudotrocha</taxon>
        <taxon>Ploima</taxon>
        <taxon>Brachionidae</taxon>
        <taxon>Brachionus</taxon>
    </lineage>
</organism>